<comment type="caution">
    <text evidence="2">The sequence shown here is derived from an EMBL/GenBank/DDBJ whole genome shotgun (WGS) entry which is preliminary data.</text>
</comment>
<proteinExistence type="predicted"/>
<evidence type="ECO:0000313" key="2">
    <source>
        <dbReference type="EMBL" id="MED6215314.1"/>
    </source>
</evidence>
<evidence type="ECO:0000313" key="3">
    <source>
        <dbReference type="Proteomes" id="UP001341840"/>
    </source>
</evidence>
<accession>A0ABU6YYJ3</accession>
<organism evidence="2 3">
    <name type="scientific">Stylosanthes scabra</name>
    <dbReference type="NCBI Taxonomy" id="79078"/>
    <lineage>
        <taxon>Eukaryota</taxon>
        <taxon>Viridiplantae</taxon>
        <taxon>Streptophyta</taxon>
        <taxon>Embryophyta</taxon>
        <taxon>Tracheophyta</taxon>
        <taxon>Spermatophyta</taxon>
        <taxon>Magnoliopsida</taxon>
        <taxon>eudicotyledons</taxon>
        <taxon>Gunneridae</taxon>
        <taxon>Pentapetalae</taxon>
        <taxon>rosids</taxon>
        <taxon>fabids</taxon>
        <taxon>Fabales</taxon>
        <taxon>Fabaceae</taxon>
        <taxon>Papilionoideae</taxon>
        <taxon>50 kb inversion clade</taxon>
        <taxon>dalbergioids sensu lato</taxon>
        <taxon>Dalbergieae</taxon>
        <taxon>Pterocarpus clade</taxon>
        <taxon>Stylosanthes</taxon>
    </lineage>
</organism>
<name>A0ABU6YYJ3_9FABA</name>
<evidence type="ECO:0000256" key="1">
    <source>
        <dbReference type="SAM" id="MobiDB-lite"/>
    </source>
</evidence>
<sequence>MHRTIKATNVFQPDGKEVFSRNVIFNEHEFLYSELFTSSISSDTQPLKVNLGSSIHPCPNLTNYTRSPPPPPLPNTTNLPPTQTPTLTQSQSHFIATPTSQPISTSTLPLSTSHPIPTSLLMHSLNESSNAINNISTPLSVMPFSVPVNHDSVNTTAANSTAKSISVAAGVPEPTRNERELPAPVSITTNLHPMQTRS</sequence>
<dbReference type="Proteomes" id="UP001341840">
    <property type="component" value="Unassembled WGS sequence"/>
</dbReference>
<feature type="non-terminal residue" evidence="2">
    <location>
        <position position="198"/>
    </location>
</feature>
<dbReference type="EMBL" id="JASCZI010249572">
    <property type="protein sequence ID" value="MED6215314.1"/>
    <property type="molecule type" value="Genomic_DNA"/>
</dbReference>
<keyword evidence="3" id="KW-1185">Reference proteome</keyword>
<reference evidence="2 3" key="1">
    <citation type="journal article" date="2023" name="Plants (Basel)">
        <title>Bridging the Gap: Combining Genomics and Transcriptomics Approaches to Understand Stylosanthes scabra, an Orphan Legume from the Brazilian Caatinga.</title>
        <authorList>
            <person name="Ferreira-Neto J.R.C."/>
            <person name="da Silva M.D."/>
            <person name="Binneck E."/>
            <person name="de Melo N.F."/>
            <person name="da Silva R.H."/>
            <person name="de Melo A.L.T.M."/>
            <person name="Pandolfi V."/>
            <person name="Bustamante F.O."/>
            <person name="Brasileiro-Vidal A.C."/>
            <person name="Benko-Iseppon A.M."/>
        </authorList>
    </citation>
    <scope>NUCLEOTIDE SEQUENCE [LARGE SCALE GENOMIC DNA]</scope>
    <source>
        <tissue evidence="2">Leaves</tissue>
    </source>
</reference>
<feature type="compositionally biased region" description="Low complexity" evidence="1">
    <location>
        <begin position="75"/>
        <end position="87"/>
    </location>
</feature>
<feature type="region of interest" description="Disordered" evidence="1">
    <location>
        <begin position="60"/>
        <end position="87"/>
    </location>
</feature>
<protein>
    <submittedName>
        <fullName evidence="2">Uncharacterized protein</fullName>
    </submittedName>
</protein>
<gene>
    <name evidence="2" type="ORF">PIB30_112327</name>
</gene>